<protein>
    <submittedName>
        <fullName evidence="1">YkgJ family cysteine cluster protein</fullName>
    </submittedName>
</protein>
<dbReference type="Proteomes" id="UP000823790">
    <property type="component" value="Unassembled WGS sequence"/>
</dbReference>
<organism evidence="1 2">
    <name type="scientific">Frateuria flava</name>
    <dbReference type="NCBI Taxonomy" id="2821489"/>
    <lineage>
        <taxon>Bacteria</taxon>
        <taxon>Pseudomonadati</taxon>
        <taxon>Pseudomonadota</taxon>
        <taxon>Gammaproteobacteria</taxon>
        <taxon>Lysobacterales</taxon>
        <taxon>Rhodanobacteraceae</taxon>
        <taxon>Frateuria</taxon>
    </lineage>
</organism>
<accession>A0ABS4DRA3</accession>
<dbReference type="RefSeq" id="WP_209622581.1">
    <property type="nucleotide sequence ID" value="NZ_JAGJRS010000033.1"/>
</dbReference>
<comment type="caution">
    <text evidence="1">The sequence shown here is derived from an EMBL/GenBank/DDBJ whole genome shotgun (WGS) entry which is preliminary data.</text>
</comment>
<dbReference type="InterPro" id="IPR005358">
    <property type="entry name" value="Puta_zinc/iron-chelating_dom"/>
</dbReference>
<dbReference type="EMBL" id="JAGJRS010000033">
    <property type="protein sequence ID" value="MBP1475592.1"/>
    <property type="molecule type" value="Genomic_DNA"/>
</dbReference>
<name>A0ABS4DRA3_9GAMM</name>
<gene>
    <name evidence="1" type="ORF">J7I44_14860</name>
</gene>
<reference evidence="1 2" key="1">
    <citation type="submission" date="2021-04" db="EMBL/GenBank/DDBJ databases">
        <authorList>
            <person name="Huq M.A."/>
        </authorList>
    </citation>
    <scope>NUCLEOTIDE SEQUENCE [LARGE SCALE GENOMIC DNA]</scope>
    <source>
        <strain evidence="1 2">MAH-13</strain>
    </source>
</reference>
<evidence type="ECO:0000313" key="1">
    <source>
        <dbReference type="EMBL" id="MBP1475592.1"/>
    </source>
</evidence>
<evidence type="ECO:0000313" key="2">
    <source>
        <dbReference type="Proteomes" id="UP000823790"/>
    </source>
</evidence>
<sequence>MNDDFENDRYATSVDPSVHCTSCEAVCCRLTVVLMPEDDVPDWLVTHDDHGLATLAKGEDGWCAAVDPDTSRCTIYERRPAICRKYTMGSPSCRDERRKWYGPALPTPVKLL</sequence>
<keyword evidence="2" id="KW-1185">Reference proteome</keyword>
<dbReference type="Pfam" id="PF03692">
    <property type="entry name" value="CxxCxxCC"/>
    <property type="match status" value="1"/>
</dbReference>
<proteinExistence type="predicted"/>